<evidence type="ECO:0000256" key="2">
    <source>
        <dbReference type="SAM" id="SignalP"/>
    </source>
</evidence>
<evidence type="ECO:0000313" key="3">
    <source>
        <dbReference type="EMBL" id="KAF7304180.1"/>
    </source>
</evidence>
<evidence type="ECO:0000313" key="4">
    <source>
        <dbReference type="Proteomes" id="UP000636479"/>
    </source>
</evidence>
<organism evidence="3 4">
    <name type="scientific">Mycena indigotica</name>
    <dbReference type="NCBI Taxonomy" id="2126181"/>
    <lineage>
        <taxon>Eukaryota</taxon>
        <taxon>Fungi</taxon>
        <taxon>Dikarya</taxon>
        <taxon>Basidiomycota</taxon>
        <taxon>Agaricomycotina</taxon>
        <taxon>Agaricomycetes</taxon>
        <taxon>Agaricomycetidae</taxon>
        <taxon>Agaricales</taxon>
        <taxon>Marasmiineae</taxon>
        <taxon>Mycenaceae</taxon>
        <taxon>Mycena</taxon>
    </lineage>
</organism>
<comment type="caution">
    <text evidence="3">The sequence shown here is derived from an EMBL/GenBank/DDBJ whole genome shotgun (WGS) entry which is preliminary data.</text>
</comment>
<name>A0A8H6SUI8_9AGAR</name>
<evidence type="ECO:0000256" key="1">
    <source>
        <dbReference type="SAM" id="MobiDB-lite"/>
    </source>
</evidence>
<feature type="signal peptide" evidence="2">
    <location>
        <begin position="1"/>
        <end position="19"/>
    </location>
</feature>
<dbReference type="RefSeq" id="XP_037221152.1">
    <property type="nucleotide sequence ID" value="XM_037363231.1"/>
</dbReference>
<keyword evidence="2" id="KW-0732">Signal</keyword>
<reference evidence="3" key="1">
    <citation type="submission" date="2020-05" db="EMBL/GenBank/DDBJ databases">
        <title>Mycena genomes resolve the evolution of fungal bioluminescence.</title>
        <authorList>
            <person name="Tsai I.J."/>
        </authorList>
    </citation>
    <scope>NUCLEOTIDE SEQUENCE</scope>
    <source>
        <strain evidence="3">171206Taipei</strain>
    </source>
</reference>
<feature type="region of interest" description="Disordered" evidence="1">
    <location>
        <begin position="22"/>
        <end position="45"/>
    </location>
</feature>
<accession>A0A8H6SUI8</accession>
<protein>
    <recommendedName>
        <fullName evidence="5">Fruit-body specific protein a</fullName>
    </recommendedName>
</protein>
<gene>
    <name evidence="3" type="ORF">MIND_00650100</name>
</gene>
<feature type="chain" id="PRO_5034996134" description="Fruit-body specific protein a" evidence="2">
    <location>
        <begin position="20"/>
        <end position="515"/>
    </location>
</feature>
<dbReference type="OrthoDB" id="271448at2759"/>
<feature type="compositionally biased region" description="Pro residues" evidence="1">
    <location>
        <begin position="22"/>
        <end position="36"/>
    </location>
</feature>
<evidence type="ECO:0008006" key="5">
    <source>
        <dbReference type="Google" id="ProtNLM"/>
    </source>
</evidence>
<sequence length="515" mass="53822">MPSLRALTSLLLLACSALGALPPPPPPPPSPPPFGIVPPSRQGTPHPFATGTVPNTNAIAIAQTVPKVHQKSGPSAAAVPNAQGIVPPTVVTAMDGKVMNPNTTVAAVAGSTIDAAGIAKRDATKDFTKLFDGLPADQHDGAIEGTAYLTYTLVPNSTYNVAACLAWCETVDGCVFVNLFYEFNNFLLDFVFSEKSNLKCAAYGDIHNATEKTNFGGQPSYPQVGNETVPLTFITQSSGYAANALVNPATPDGYEFVFGPTNGANNAPGYMGFAFIDRYDVTACAQLCNGRGVDPVGGGCSYFNIWRALVDGVPTTYTCAMYYLASNASTAVNTGQGSLAVTFSRGYARKNLVIDGGFEGFAACAATSFCFAQSYVNWIGSSFVNGTVGHQDTTVFRFAPYAHFGVGSALFGAAAGDDAHAGVLTPARRLCTQPGAKYIIQNFFISSFSGSALEAHAKVDVLWNGKRVGGTSGFVQDYTFFQSDIVVGTGSDALSFVGGAAPAWTFLDDVKVFKV</sequence>
<dbReference type="AlphaFoldDB" id="A0A8H6SUI8"/>
<proteinExistence type="predicted"/>
<dbReference type="Proteomes" id="UP000636479">
    <property type="component" value="Unassembled WGS sequence"/>
</dbReference>
<dbReference type="EMBL" id="JACAZF010000005">
    <property type="protein sequence ID" value="KAF7304180.1"/>
    <property type="molecule type" value="Genomic_DNA"/>
</dbReference>
<dbReference type="GeneID" id="59345747"/>
<keyword evidence="4" id="KW-1185">Reference proteome</keyword>